<reference evidence="8" key="1">
    <citation type="submission" date="2023-07" db="EMBL/GenBank/DDBJ databases">
        <authorList>
            <consortium name="AG Swart"/>
            <person name="Singh M."/>
            <person name="Singh A."/>
            <person name="Seah K."/>
            <person name="Emmerich C."/>
        </authorList>
    </citation>
    <scope>NUCLEOTIDE SEQUENCE</scope>
    <source>
        <strain evidence="8">DP1</strain>
    </source>
</reference>
<dbReference type="Gene3D" id="4.10.1000.10">
    <property type="entry name" value="Zinc finger, CCCH-type"/>
    <property type="match status" value="1"/>
</dbReference>
<gene>
    <name evidence="8" type="ORF">ECRASSUSDP1_LOCUS7649</name>
</gene>
<evidence type="ECO:0000256" key="1">
    <source>
        <dbReference type="ARBA" id="ARBA00022723"/>
    </source>
</evidence>
<feature type="compositionally biased region" description="Basic and acidic residues" evidence="6">
    <location>
        <begin position="132"/>
        <end position="142"/>
    </location>
</feature>
<comment type="caution">
    <text evidence="8">The sequence shown here is derived from an EMBL/GenBank/DDBJ whole genome shotgun (WGS) entry which is preliminary data.</text>
</comment>
<evidence type="ECO:0000256" key="5">
    <source>
        <dbReference type="SAM" id="Coils"/>
    </source>
</evidence>
<organism evidence="8 9">
    <name type="scientific">Euplotes crassus</name>
    <dbReference type="NCBI Taxonomy" id="5936"/>
    <lineage>
        <taxon>Eukaryota</taxon>
        <taxon>Sar</taxon>
        <taxon>Alveolata</taxon>
        <taxon>Ciliophora</taxon>
        <taxon>Intramacronucleata</taxon>
        <taxon>Spirotrichea</taxon>
        <taxon>Hypotrichia</taxon>
        <taxon>Euplotida</taxon>
        <taxon>Euplotidae</taxon>
        <taxon>Moneuplotes</taxon>
    </lineage>
</organism>
<feature type="region of interest" description="Disordered" evidence="6">
    <location>
        <begin position="130"/>
        <end position="164"/>
    </location>
</feature>
<evidence type="ECO:0000256" key="4">
    <source>
        <dbReference type="PROSITE-ProRule" id="PRU00723"/>
    </source>
</evidence>
<feature type="zinc finger region" description="C3H1-type" evidence="4">
    <location>
        <begin position="64"/>
        <end position="92"/>
    </location>
</feature>
<dbReference type="PROSITE" id="PS50103">
    <property type="entry name" value="ZF_C3H1"/>
    <property type="match status" value="1"/>
</dbReference>
<name>A0AAD1UE86_EUPCR</name>
<dbReference type="AlphaFoldDB" id="A0AAD1UE86"/>
<evidence type="ECO:0000313" key="9">
    <source>
        <dbReference type="Proteomes" id="UP001295684"/>
    </source>
</evidence>
<keyword evidence="1 4" id="KW-0479">Metal-binding</keyword>
<evidence type="ECO:0000256" key="2">
    <source>
        <dbReference type="ARBA" id="ARBA00022771"/>
    </source>
</evidence>
<dbReference type="SUPFAM" id="SSF90229">
    <property type="entry name" value="CCCH zinc finger"/>
    <property type="match status" value="1"/>
</dbReference>
<feature type="region of interest" description="Disordered" evidence="6">
    <location>
        <begin position="308"/>
        <end position="328"/>
    </location>
</feature>
<dbReference type="Proteomes" id="UP001295684">
    <property type="component" value="Unassembled WGS sequence"/>
</dbReference>
<feature type="coiled-coil region" evidence="5">
    <location>
        <begin position="204"/>
        <end position="281"/>
    </location>
</feature>
<dbReference type="InterPro" id="IPR036855">
    <property type="entry name" value="Znf_CCCH_sf"/>
</dbReference>
<evidence type="ECO:0000256" key="3">
    <source>
        <dbReference type="ARBA" id="ARBA00022833"/>
    </source>
</evidence>
<proteinExistence type="predicted"/>
<dbReference type="EMBL" id="CAMPGE010007460">
    <property type="protein sequence ID" value="CAI2366376.1"/>
    <property type="molecule type" value="Genomic_DNA"/>
</dbReference>
<dbReference type="InterPro" id="IPR000571">
    <property type="entry name" value="Znf_CCCH"/>
</dbReference>
<sequence>MSSSCKSFCGFQAPTYSWWYRPSTEAEDPQINFLQWSEEHEDDDRNKTEIDSIYIPTTGSKDRLYKTKMCNSFAKLGYCEHEQECFDAHHPSEIRKNKHNLISESPTEPAPSVANKILYDIEPDFVMPQRTSAEKRSYMDSRSKHRTGFKTEERESEASSPFLSDNLHGDYLYGNVQQQINQAPVGIPIGGQSQPIPADIEAIYKTLKLKQLNLEAENEFLKQKNHEITTSAEAKDQRINELEEQLAKLRKVKSQVQTRDYKDQNQEVDSSLKEVANLKNKICQLEKINDQLSTQNVQFKTHISALQKKVSQGKKPPKSEKKAIAQNSQNAQIRILEKKVKNQKKTINGLEKSNKDLKKEVQKLEQSLKAKTAKTASPQVIPMKPQVVKPLAVRQPAHAMKGEVIPPPRVFRKIVGNGSQKLKSIKSNTICILQ</sequence>
<feature type="domain" description="C3H1-type" evidence="7">
    <location>
        <begin position="64"/>
        <end position="92"/>
    </location>
</feature>
<dbReference type="GO" id="GO:0008270">
    <property type="term" value="F:zinc ion binding"/>
    <property type="evidence" value="ECO:0007669"/>
    <property type="project" value="UniProtKB-KW"/>
</dbReference>
<evidence type="ECO:0000313" key="8">
    <source>
        <dbReference type="EMBL" id="CAI2366376.1"/>
    </source>
</evidence>
<evidence type="ECO:0000256" key="6">
    <source>
        <dbReference type="SAM" id="MobiDB-lite"/>
    </source>
</evidence>
<keyword evidence="2 4" id="KW-0863">Zinc-finger</keyword>
<keyword evidence="9" id="KW-1185">Reference proteome</keyword>
<keyword evidence="5" id="KW-0175">Coiled coil</keyword>
<accession>A0AAD1UE86</accession>
<keyword evidence="3 4" id="KW-0862">Zinc</keyword>
<protein>
    <recommendedName>
        <fullName evidence="7">C3H1-type domain-containing protein</fullName>
    </recommendedName>
</protein>
<evidence type="ECO:0000259" key="7">
    <source>
        <dbReference type="PROSITE" id="PS50103"/>
    </source>
</evidence>